<gene>
    <name evidence="2" type="ORF">LLUT_LOCUS5060</name>
</gene>
<dbReference type="PROSITE" id="PS50994">
    <property type="entry name" value="INTEGRASE"/>
    <property type="match status" value="1"/>
</dbReference>
<evidence type="ECO:0000313" key="3">
    <source>
        <dbReference type="Proteomes" id="UP001497480"/>
    </source>
</evidence>
<organism evidence="2 3">
    <name type="scientific">Lupinus luteus</name>
    <name type="common">European yellow lupine</name>
    <dbReference type="NCBI Taxonomy" id="3873"/>
    <lineage>
        <taxon>Eukaryota</taxon>
        <taxon>Viridiplantae</taxon>
        <taxon>Streptophyta</taxon>
        <taxon>Embryophyta</taxon>
        <taxon>Tracheophyta</taxon>
        <taxon>Spermatophyta</taxon>
        <taxon>Magnoliopsida</taxon>
        <taxon>eudicotyledons</taxon>
        <taxon>Gunneridae</taxon>
        <taxon>Pentapetalae</taxon>
        <taxon>rosids</taxon>
        <taxon>fabids</taxon>
        <taxon>Fabales</taxon>
        <taxon>Fabaceae</taxon>
        <taxon>Papilionoideae</taxon>
        <taxon>50 kb inversion clade</taxon>
        <taxon>genistoids sensu lato</taxon>
        <taxon>core genistoids</taxon>
        <taxon>Genisteae</taxon>
        <taxon>Lupinus</taxon>
    </lineage>
</organism>
<feature type="domain" description="Integrase catalytic" evidence="1">
    <location>
        <begin position="86"/>
        <end position="218"/>
    </location>
</feature>
<dbReference type="InterPro" id="IPR043502">
    <property type="entry name" value="DNA/RNA_pol_sf"/>
</dbReference>
<dbReference type="InterPro" id="IPR036397">
    <property type="entry name" value="RNaseH_sf"/>
</dbReference>
<name>A0AAV1W3T8_LUPLU</name>
<accession>A0AAV1W3T8</accession>
<protein>
    <recommendedName>
        <fullName evidence="1">Integrase catalytic domain-containing protein</fullName>
    </recommendedName>
</protein>
<dbReference type="PANTHER" id="PTHR37984:SF5">
    <property type="entry name" value="PROTEIN NYNRIN-LIKE"/>
    <property type="match status" value="1"/>
</dbReference>
<dbReference type="AlphaFoldDB" id="A0AAV1W3T8"/>
<dbReference type="GO" id="GO:0015074">
    <property type="term" value="P:DNA integration"/>
    <property type="evidence" value="ECO:0007669"/>
    <property type="project" value="InterPro"/>
</dbReference>
<comment type="caution">
    <text evidence="2">The sequence shown here is derived from an EMBL/GenBank/DDBJ whole genome shotgun (WGS) entry which is preliminary data.</text>
</comment>
<reference evidence="2 3" key="1">
    <citation type="submission" date="2024-03" db="EMBL/GenBank/DDBJ databases">
        <authorList>
            <person name="Martinez-Hernandez J."/>
        </authorList>
    </citation>
    <scope>NUCLEOTIDE SEQUENCE [LARGE SCALE GENOMIC DNA]</scope>
</reference>
<proteinExistence type="predicted"/>
<dbReference type="Gene3D" id="3.30.420.10">
    <property type="entry name" value="Ribonuclease H-like superfamily/Ribonuclease H"/>
    <property type="match status" value="1"/>
</dbReference>
<dbReference type="InterPro" id="IPR001584">
    <property type="entry name" value="Integrase_cat-core"/>
</dbReference>
<dbReference type="InterPro" id="IPR050951">
    <property type="entry name" value="Retrovirus_Pol_polyprotein"/>
</dbReference>
<evidence type="ECO:0000259" key="1">
    <source>
        <dbReference type="PROSITE" id="PS50994"/>
    </source>
</evidence>
<dbReference type="SUPFAM" id="SSF56672">
    <property type="entry name" value="DNA/RNA polymerases"/>
    <property type="match status" value="1"/>
</dbReference>
<evidence type="ECO:0000313" key="2">
    <source>
        <dbReference type="EMBL" id="CAL0304000.1"/>
    </source>
</evidence>
<dbReference type="EMBL" id="CAXHTB010000003">
    <property type="protein sequence ID" value="CAL0304000.1"/>
    <property type="molecule type" value="Genomic_DNA"/>
</dbReference>
<dbReference type="Pfam" id="PF00665">
    <property type="entry name" value="rve"/>
    <property type="match status" value="1"/>
</dbReference>
<dbReference type="Proteomes" id="UP001497480">
    <property type="component" value="Unassembled WGS sequence"/>
</dbReference>
<dbReference type="InterPro" id="IPR012337">
    <property type="entry name" value="RNaseH-like_sf"/>
</dbReference>
<dbReference type="PANTHER" id="PTHR37984">
    <property type="entry name" value="PROTEIN CBG26694"/>
    <property type="match status" value="1"/>
</dbReference>
<keyword evidence="3" id="KW-1185">Reference proteome</keyword>
<dbReference type="GO" id="GO:0003676">
    <property type="term" value="F:nucleic acid binding"/>
    <property type="evidence" value="ECO:0007669"/>
    <property type="project" value="InterPro"/>
</dbReference>
<dbReference type="SUPFAM" id="SSF53098">
    <property type="entry name" value="Ribonuclease H-like"/>
    <property type="match status" value="1"/>
</dbReference>
<sequence length="350" mass="39859">MVTEGVVLGHKISSRGIEVDKAKIEVIKDLPPPLNVKGIRSFLGHAGFYRRFIKDFSKIAKPEIEVFDCWGIDFMGPFPPSCSHEAVATQKDDAKTVVKFLKRNIFSRFGTPRVLISDGGSHFCNSQLEKVLQHYGVRHKVASPYHPQTNGQAEVSNREIKRILEKNVSSTRKDWSLKLDDALWAYRTAFKAPTGLSLFQLVYGKACHLPVELEHKAFWALKFFNLDAKAATDRRKLQIQQLEEMRLSAYESSKLYKEKVKLYHDQKIGKKEFRVGQTVLLFNSRMKLFPGKLKSKWSGPFLIKQIKSHGAIELQDPASQRSWTVNGQRLKPYLGGDVERLTTVINLSEA</sequence>